<evidence type="ECO:0000313" key="9">
    <source>
        <dbReference type="EMBL" id="KJY58568.1"/>
    </source>
</evidence>
<dbReference type="SUPFAM" id="SSF52728">
    <property type="entry name" value="PTS IIb component"/>
    <property type="match status" value="1"/>
</dbReference>
<dbReference type="EMBL" id="JXLI01000003">
    <property type="protein sequence ID" value="KJY58568.1"/>
    <property type="molecule type" value="Genomic_DNA"/>
</dbReference>
<dbReference type="Proteomes" id="UP000033531">
    <property type="component" value="Unassembled WGS sequence"/>
</dbReference>
<dbReference type="PROSITE" id="PS51101">
    <property type="entry name" value="PTS_EIIB_TYPE_4"/>
    <property type="match status" value="1"/>
</dbReference>
<evidence type="ECO:0000256" key="2">
    <source>
        <dbReference type="ARBA" id="ARBA00022448"/>
    </source>
</evidence>
<evidence type="ECO:0000313" key="10">
    <source>
        <dbReference type="EMBL" id="PXY86024.1"/>
    </source>
</evidence>
<reference evidence="10 12" key="2">
    <citation type="submission" date="2018-05" db="EMBL/GenBank/DDBJ databases">
        <title>Reference genomes for bee gut microbiota database.</title>
        <authorList>
            <person name="Ellegaard K.M."/>
        </authorList>
    </citation>
    <scope>NUCLEOTIDE SEQUENCE [LARGE SCALE GENOMIC DNA]</scope>
    <source>
        <strain evidence="10 12">ESL0184</strain>
    </source>
</reference>
<dbReference type="EMBL" id="QGLG01000001">
    <property type="protein sequence ID" value="PXY86024.1"/>
    <property type="molecule type" value="Genomic_DNA"/>
</dbReference>
<dbReference type="PATRIC" id="fig|1218507.3.peg.224"/>
<evidence type="ECO:0000259" key="8">
    <source>
        <dbReference type="PROSITE" id="PS51101"/>
    </source>
</evidence>
<dbReference type="InterPro" id="IPR036667">
    <property type="entry name" value="PTS_IIB_sorbose-sp_sf"/>
</dbReference>
<comment type="subcellular location">
    <subcellularLocation>
        <location evidence="1">Cytoplasm</location>
    </subcellularLocation>
</comment>
<dbReference type="GO" id="GO:0005737">
    <property type="term" value="C:cytoplasm"/>
    <property type="evidence" value="ECO:0007669"/>
    <property type="project" value="UniProtKB-SubCell"/>
</dbReference>
<keyword evidence="12" id="KW-1185">Reference proteome</keyword>
<dbReference type="GO" id="GO:0016301">
    <property type="term" value="F:kinase activity"/>
    <property type="evidence" value="ECO:0007669"/>
    <property type="project" value="UniProtKB-KW"/>
</dbReference>
<keyword evidence="2" id="KW-0813">Transport</keyword>
<keyword evidence="4" id="KW-0762">Sugar transport</keyword>
<dbReference type="GO" id="GO:0009401">
    <property type="term" value="P:phosphoenolpyruvate-dependent sugar phosphotransferase system"/>
    <property type="evidence" value="ECO:0007669"/>
    <property type="project" value="UniProtKB-KW"/>
</dbReference>
<dbReference type="Pfam" id="PF03830">
    <property type="entry name" value="PTSIIB_sorb"/>
    <property type="match status" value="1"/>
</dbReference>
<dbReference type="CDD" id="cd00001">
    <property type="entry name" value="PTS_IIB_man"/>
    <property type="match status" value="1"/>
</dbReference>
<comment type="caution">
    <text evidence="9">The sequence shown here is derived from an EMBL/GenBank/DDBJ whole genome shotgun (WGS) entry which is preliminary data.</text>
</comment>
<evidence type="ECO:0000256" key="5">
    <source>
        <dbReference type="ARBA" id="ARBA00022679"/>
    </source>
</evidence>
<evidence type="ECO:0000256" key="1">
    <source>
        <dbReference type="ARBA" id="ARBA00004496"/>
    </source>
</evidence>
<dbReference type="STRING" id="1218507.JF74_00700"/>
<feature type="domain" description="PTS EIIB type-4" evidence="8">
    <location>
        <begin position="1"/>
        <end position="163"/>
    </location>
</feature>
<gene>
    <name evidence="10" type="ORF">DK873_00275</name>
    <name evidence="9" type="ORF">JF74_00700</name>
</gene>
<dbReference type="RefSeq" id="WP_046324037.1">
    <property type="nucleotide sequence ID" value="NZ_JAAEEB010000002.1"/>
</dbReference>
<dbReference type="Proteomes" id="UP000247698">
    <property type="component" value="Unassembled WGS sequence"/>
</dbReference>
<evidence type="ECO:0000256" key="7">
    <source>
        <dbReference type="ARBA" id="ARBA00022777"/>
    </source>
</evidence>
<reference evidence="9 11" key="1">
    <citation type="submission" date="2015-01" db="EMBL/GenBank/DDBJ databases">
        <title>Comparative genomics of the lactic acid bacteria isolated from the honey bee gut.</title>
        <authorList>
            <person name="Ellegaard K.M."/>
            <person name="Tamarit D."/>
            <person name="Javelind E."/>
            <person name="Olofsson T."/>
            <person name="Andersson S.G."/>
            <person name="Vasquez A."/>
        </authorList>
    </citation>
    <scope>NUCLEOTIDE SEQUENCE [LARGE SCALE GENOMIC DNA]</scope>
    <source>
        <strain evidence="9 11">Hma8</strain>
    </source>
</reference>
<protein>
    <submittedName>
        <fullName evidence="9">PTS Man IIB</fullName>
    </submittedName>
    <submittedName>
        <fullName evidence="10">PTS mannose/fructose/sorbose transporter subunit IIB</fullName>
    </submittedName>
</protein>
<evidence type="ECO:0000256" key="3">
    <source>
        <dbReference type="ARBA" id="ARBA00022490"/>
    </source>
</evidence>
<evidence type="ECO:0000313" key="11">
    <source>
        <dbReference type="Proteomes" id="UP000033531"/>
    </source>
</evidence>
<sequence length="163" mass="18236">MQLVNVRVDSRLIHGQVARVWTGQLGAERLMVVGDKVSKDDLEKTALKLARPTQAALSILPPDRASNNIVQGRYADQKIFIITREPEALVQMVDAGVPIKEVNVGNLPSGEGRLQLFKSVGVNDEEIKAFKELDARGVKLYHQMVPNDSREDFMSELNKRMEK</sequence>
<dbReference type="Gene3D" id="3.40.35.10">
    <property type="entry name" value="Phosphotransferase system, sorbose subfamily IIB component"/>
    <property type="match status" value="1"/>
</dbReference>
<dbReference type="InterPro" id="IPR004720">
    <property type="entry name" value="PTS_IIB_sorbose-sp"/>
</dbReference>
<dbReference type="GO" id="GO:0008982">
    <property type="term" value="F:protein-N(PI)-phosphohistidine-sugar phosphotransferase activity"/>
    <property type="evidence" value="ECO:0007669"/>
    <property type="project" value="InterPro"/>
</dbReference>
<proteinExistence type="predicted"/>
<accession>A0A0F4LJS3</accession>
<evidence type="ECO:0000313" key="12">
    <source>
        <dbReference type="Proteomes" id="UP000247698"/>
    </source>
</evidence>
<keyword evidence="5" id="KW-0808">Transferase</keyword>
<evidence type="ECO:0000256" key="6">
    <source>
        <dbReference type="ARBA" id="ARBA00022683"/>
    </source>
</evidence>
<dbReference type="AlphaFoldDB" id="A0A0F4LJS3"/>
<keyword evidence="3" id="KW-0963">Cytoplasm</keyword>
<name>A0A0F4LJS3_9LACO</name>
<keyword evidence="6" id="KW-0598">Phosphotransferase system</keyword>
<keyword evidence="7" id="KW-0418">Kinase</keyword>
<dbReference type="OrthoDB" id="9788818at2"/>
<organism evidence="9 11">
    <name type="scientific">Lactobacillus melliventris</name>
    <dbReference type="NCBI Taxonomy" id="1218507"/>
    <lineage>
        <taxon>Bacteria</taxon>
        <taxon>Bacillati</taxon>
        <taxon>Bacillota</taxon>
        <taxon>Bacilli</taxon>
        <taxon>Lactobacillales</taxon>
        <taxon>Lactobacillaceae</taxon>
        <taxon>Lactobacillus</taxon>
    </lineage>
</organism>
<dbReference type="HOGENOM" id="CLU_116175_3_0_9"/>
<evidence type="ECO:0000256" key="4">
    <source>
        <dbReference type="ARBA" id="ARBA00022597"/>
    </source>
</evidence>